<protein>
    <submittedName>
        <fullName evidence="2">Uncharacterized protein</fullName>
    </submittedName>
</protein>
<dbReference type="OrthoDB" id="9962494at2"/>
<sequence length="66" mass="7629">MTKQANKRKNTLLSICVFCCIVLSLSWLFINDSALLLVITLLMILLLVWGIAQRLLSLWDKQQPRK</sequence>
<dbReference type="GeneID" id="58230166"/>
<evidence type="ECO:0000313" key="3">
    <source>
        <dbReference type="Proteomes" id="UP000033664"/>
    </source>
</evidence>
<keyword evidence="1" id="KW-0812">Transmembrane</keyword>
<name>A0A0F4PHT1_9GAMM</name>
<dbReference type="Proteomes" id="UP000033664">
    <property type="component" value="Unassembled WGS sequence"/>
</dbReference>
<dbReference type="AlphaFoldDB" id="A0A0F4PHT1"/>
<gene>
    <name evidence="2" type="ORF">TW72_16850</name>
</gene>
<evidence type="ECO:0000313" key="2">
    <source>
        <dbReference type="EMBL" id="KJY96487.1"/>
    </source>
</evidence>
<accession>A0A0F4PHT1</accession>
<feature type="transmembrane region" description="Helical" evidence="1">
    <location>
        <begin position="12"/>
        <end position="30"/>
    </location>
</feature>
<dbReference type="RefSeq" id="WP_045980600.1">
    <property type="nucleotide sequence ID" value="NZ_CP023397.1"/>
</dbReference>
<feature type="transmembrane region" description="Helical" evidence="1">
    <location>
        <begin position="36"/>
        <end position="56"/>
    </location>
</feature>
<organism evidence="2 3">
    <name type="scientific">Pseudoalteromonas ruthenica</name>
    <dbReference type="NCBI Taxonomy" id="151081"/>
    <lineage>
        <taxon>Bacteria</taxon>
        <taxon>Pseudomonadati</taxon>
        <taxon>Pseudomonadota</taxon>
        <taxon>Gammaproteobacteria</taxon>
        <taxon>Alteromonadales</taxon>
        <taxon>Pseudoalteromonadaceae</taxon>
        <taxon>Pseudoalteromonas</taxon>
    </lineage>
</organism>
<comment type="caution">
    <text evidence="2">The sequence shown here is derived from an EMBL/GenBank/DDBJ whole genome shotgun (WGS) entry which is preliminary data.</text>
</comment>
<proteinExistence type="predicted"/>
<keyword evidence="3" id="KW-1185">Reference proteome</keyword>
<keyword evidence="1" id="KW-0472">Membrane</keyword>
<evidence type="ECO:0000256" key="1">
    <source>
        <dbReference type="SAM" id="Phobius"/>
    </source>
</evidence>
<reference evidence="2 3" key="1">
    <citation type="journal article" date="2015" name="BMC Genomics">
        <title>Genome mining reveals unlocked bioactive potential of marine Gram-negative bacteria.</title>
        <authorList>
            <person name="Machado H."/>
            <person name="Sonnenschein E.C."/>
            <person name="Melchiorsen J."/>
            <person name="Gram L."/>
        </authorList>
    </citation>
    <scope>NUCLEOTIDE SEQUENCE [LARGE SCALE GENOMIC DNA]</scope>
    <source>
        <strain evidence="2 3">S3137</strain>
    </source>
</reference>
<dbReference type="EMBL" id="JXXZ01000016">
    <property type="protein sequence ID" value="KJY96487.1"/>
    <property type="molecule type" value="Genomic_DNA"/>
</dbReference>
<dbReference type="PATRIC" id="fig|151081.8.peg.3675"/>
<keyword evidence="1" id="KW-1133">Transmembrane helix</keyword>